<comment type="caution">
    <text evidence="2">The sequence shown here is derived from an EMBL/GenBank/DDBJ whole genome shotgun (WGS) entry which is preliminary data.</text>
</comment>
<reference evidence="2 3" key="1">
    <citation type="journal article" date="2014" name="Genome Announc.">
        <title>The Genome Sequence of Bifidobacterium moukalabense DSM 27321 Highlights the Close Phylogenetic Relatedness with the Bifidobacterium dentium Taxon.</title>
        <authorList>
            <person name="Lugli G.A."/>
            <person name="Duranti S."/>
            <person name="Milani C."/>
            <person name="Turroni F."/>
            <person name="Viappiani A."/>
            <person name="Mangifesta M."/>
            <person name="van Sinderen D."/>
            <person name="Ventura M."/>
        </authorList>
    </citation>
    <scope>NUCLEOTIDE SEQUENCE [LARGE SCALE GENOMIC DNA]</scope>
    <source>
        <strain evidence="2 3">DSM 27321</strain>
    </source>
</reference>
<sequence>MKELIPYIPVLALLVLWFLQYTETSKLKRISEDQQRQLDKLYRLLGKEESFDDRVDLPGETKQRIGELAREGRKIQAIKELRDATGLGLKEAKDYVDRLCR</sequence>
<dbReference type="GO" id="GO:0003735">
    <property type="term" value="F:structural constituent of ribosome"/>
    <property type="evidence" value="ECO:0007669"/>
    <property type="project" value="InterPro"/>
</dbReference>
<dbReference type="AlphaFoldDB" id="W4NC96"/>
<evidence type="ECO:0000313" key="3">
    <source>
        <dbReference type="Proteomes" id="UP000019155"/>
    </source>
</evidence>
<feature type="domain" description="Large ribosomal subunit protein bL12 C-terminal" evidence="1">
    <location>
        <begin position="72"/>
        <end position="98"/>
    </location>
</feature>
<keyword evidence="2" id="KW-0687">Ribonucleoprotein</keyword>
<dbReference type="Gene3D" id="3.30.1390.10">
    <property type="match status" value="1"/>
</dbReference>
<keyword evidence="3" id="KW-1185">Reference proteome</keyword>
<dbReference type="Proteomes" id="UP000019155">
    <property type="component" value="Unassembled WGS sequence"/>
</dbReference>
<organism evidence="2 3">
    <name type="scientific">Bifidobacterium moukalabense DSM 27321</name>
    <dbReference type="NCBI Taxonomy" id="1435051"/>
    <lineage>
        <taxon>Bacteria</taxon>
        <taxon>Bacillati</taxon>
        <taxon>Actinomycetota</taxon>
        <taxon>Actinomycetes</taxon>
        <taxon>Bifidobacteriales</taxon>
        <taxon>Bifidobacteriaceae</taxon>
        <taxon>Bifidobacterium</taxon>
    </lineage>
</organism>
<dbReference type="RefSeq" id="WP_034873763.1">
    <property type="nucleotide sequence ID" value="NZ_AZMV01000001.1"/>
</dbReference>
<dbReference type="GO" id="GO:0005840">
    <property type="term" value="C:ribosome"/>
    <property type="evidence" value="ECO:0007669"/>
    <property type="project" value="UniProtKB-KW"/>
</dbReference>
<name>W4NC96_9BIFI</name>
<proteinExistence type="predicted"/>
<dbReference type="SUPFAM" id="SSF54736">
    <property type="entry name" value="ClpS-like"/>
    <property type="match status" value="1"/>
</dbReference>
<evidence type="ECO:0000313" key="2">
    <source>
        <dbReference type="EMBL" id="ETY72101.1"/>
    </source>
</evidence>
<dbReference type="EMBL" id="AZMV01000001">
    <property type="protein sequence ID" value="ETY72101.1"/>
    <property type="molecule type" value="Genomic_DNA"/>
</dbReference>
<protein>
    <submittedName>
        <fullName evidence="2">Ribosomal protein L7/L12 C-terminal-like domain protein</fullName>
    </submittedName>
</protein>
<dbReference type="GO" id="GO:0006412">
    <property type="term" value="P:translation"/>
    <property type="evidence" value="ECO:0007669"/>
    <property type="project" value="InterPro"/>
</dbReference>
<dbReference type="GeneID" id="97502673"/>
<accession>W4NC96</accession>
<dbReference type="InterPro" id="IPR014719">
    <property type="entry name" value="Ribosomal_bL12_C/ClpS-like"/>
</dbReference>
<dbReference type="Pfam" id="PF00542">
    <property type="entry name" value="Ribosomal_L12"/>
    <property type="match status" value="1"/>
</dbReference>
<evidence type="ECO:0000259" key="1">
    <source>
        <dbReference type="Pfam" id="PF00542"/>
    </source>
</evidence>
<keyword evidence="2" id="KW-0689">Ribosomal protein</keyword>
<dbReference type="STRING" id="1435051.BMOU_0107"/>
<gene>
    <name evidence="2" type="ORF">BMOU_0107</name>
</gene>
<dbReference type="InterPro" id="IPR013823">
    <property type="entry name" value="Ribosomal_bL12_C"/>
</dbReference>